<evidence type="ECO:0000313" key="3">
    <source>
        <dbReference type="Proteomes" id="UP001221898"/>
    </source>
</evidence>
<sequence>MQGQSEAVKGSQEYRHVSSQRKSAFLSSGYHVHNKASRAGSPWVANEQGAQAQMTQRPGSVCVRRVGPPPGPLENVPPWD</sequence>
<evidence type="ECO:0000313" key="2">
    <source>
        <dbReference type="EMBL" id="KAJ8413493.1"/>
    </source>
</evidence>
<organism evidence="2 3">
    <name type="scientific">Aldrovandia affinis</name>
    <dbReference type="NCBI Taxonomy" id="143900"/>
    <lineage>
        <taxon>Eukaryota</taxon>
        <taxon>Metazoa</taxon>
        <taxon>Chordata</taxon>
        <taxon>Craniata</taxon>
        <taxon>Vertebrata</taxon>
        <taxon>Euteleostomi</taxon>
        <taxon>Actinopterygii</taxon>
        <taxon>Neopterygii</taxon>
        <taxon>Teleostei</taxon>
        <taxon>Notacanthiformes</taxon>
        <taxon>Halosauridae</taxon>
        <taxon>Aldrovandia</taxon>
    </lineage>
</organism>
<feature type="compositionally biased region" description="Low complexity" evidence="1">
    <location>
        <begin position="57"/>
        <end position="66"/>
    </location>
</feature>
<protein>
    <submittedName>
        <fullName evidence="2">Uncharacterized protein</fullName>
    </submittedName>
</protein>
<proteinExistence type="predicted"/>
<dbReference type="AlphaFoldDB" id="A0AAD7T3V6"/>
<accession>A0AAD7T3V6</accession>
<dbReference type="EMBL" id="JAINUG010000015">
    <property type="protein sequence ID" value="KAJ8413493.1"/>
    <property type="molecule type" value="Genomic_DNA"/>
</dbReference>
<evidence type="ECO:0000256" key="1">
    <source>
        <dbReference type="SAM" id="MobiDB-lite"/>
    </source>
</evidence>
<feature type="region of interest" description="Disordered" evidence="1">
    <location>
        <begin position="1"/>
        <end position="80"/>
    </location>
</feature>
<dbReference type="Proteomes" id="UP001221898">
    <property type="component" value="Unassembled WGS sequence"/>
</dbReference>
<reference evidence="2" key="1">
    <citation type="journal article" date="2023" name="Science">
        <title>Genome structures resolve the early diversification of teleost fishes.</title>
        <authorList>
            <person name="Parey E."/>
            <person name="Louis A."/>
            <person name="Montfort J."/>
            <person name="Bouchez O."/>
            <person name="Roques C."/>
            <person name="Iampietro C."/>
            <person name="Lluch J."/>
            <person name="Castinel A."/>
            <person name="Donnadieu C."/>
            <person name="Desvignes T."/>
            <person name="Floi Bucao C."/>
            <person name="Jouanno E."/>
            <person name="Wen M."/>
            <person name="Mejri S."/>
            <person name="Dirks R."/>
            <person name="Jansen H."/>
            <person name="Henkel C."/>
            <person name="Chen W.J."/>
            <person name="Zahm M."/>
            <person name="Cabau C."/>
            <person name="Klopp C."/>
            <person name="Thompson A.W."/>
            <person name="Robinson-Rechavi M."/>
            <person name="Braasch I."/>
            <person name="Lecointre G."/>
            <person name="Bobe J."/>
            <person name="Postlethwait J.H."/>
            <person name="Berthelot C."/>
            <person name="Roest Crollius H."/>
            <person name="Guiguen Y."/>
        </authorList>
    </citation>
    <scope>NUCLEOTIDE SEQUENCE</scope>
    <source>
        <strain evidence="2">NC1722</strain>
    </source>
</reference>
<keyword evidence="3" id="KW-1185">Reference proteome</keyword>
<gene>
    <name evidence="2" type="ORF">AAFF_G00080000</name>
</gene>
<name>A0AAD7T3V6_9TELE</name>
<comment type="caution">
    <text evidence="2">The sequence shown here is derived from an EMBL/GenBank/DDBJ whole genome shotgun (WGS) entry which is preliminary data.</text>
</comment>